<dbReference type="Pfam" id="PF00448">
    <property type="entry name" value="SRP54"/>
    <property type="match status" value="1"/>
</dbReference>
<feature type="compositionally biased region" description="Low complexity" evidence="10">
    <location>
        <begin position="338"/>
        <end position="348"/>
    </location>
</feature>
<dbReference type="AlphaFoldDB" id="A0A0R2FM03"/>
<dbReference type="SMART" id="SM00962">
    <property type="entry name" value="SRP54"/>
    <property type="match status" value="1"/>
</dbReference>
<evidence type="ECO:0000256" key="6">
    <source>
        <dbReference type="ARBA" id="ARBA00023136"/>
    </source>
</evidence>
<keyword evidence="5 9" id="KW-0342">GTP-binding</keyword>
<evidence type="ECO:0000256" key="10">
    <source>
        <dbReference type="SAM" id="MobiDB-lite"/>
    </source>
</evidence>
<reference evidence="14 15" key="1">
    <citation type="journal article" date="2015" name="Genome Announc.">
        <title>Expanding the biotechnology potential of lactobacilli through comparative genomics of 213 strains and associated genera.</title>
        <authorList>
            <person name="Sun Z."/>
            <person name="Harris H.M."/>
            <person name="McCann A."/>
            <person name="Guo C."/>
            <person name="Argimon S."/>
            <person name="Zhang W."/>
            <person name="Yang X."/>
            <person name="Jeffery I.B."/>
            <person name="Cooney J.C."/>
            <person name="Kagawa T.F."/>
            <person name="Liu W."/>
            <person name="Song Y."/>
            <person name="Salvetti E."/>
            <person name="Wrobel A."/>
            <person name="Rasinkangas P."/>
            <person name="Parkhill J."/>
            <person name="Rea M.C."/>
            <person name="O'Sullivan O."/>
            <person name="Ritari J."/>
            <person name="Douillard F.P."/>
            <person name="Paul Ross R."/>
            <person name="Yang R."/>
            <person name="Briner A.E."/>
            <person name="Felis G.E."/>
            <person name="de Vos W.M."/>
            <person name="Barrangou R."/>
            <person name="Klaenhammer T.R."/>
            <person name="Caufield P.W."/>
            <person name="Cui Y."/>
            <person name="Zhang H."/>
            <person name="O'Toole P.W."/>
        </authorList>
    </citation>
    <scope>NUCLEOTIDE SEQUENCE [LARGE SCALE GENOMIC DNA]</scope>
    <source>
        <strain evidence="12 15">ATCC BAA-66</strain>
        <strain evidence="13 14">DSM 13344</strain>
    </source>
</reference>
<dbReference type="SMART" id="SM00382">
    <property type="entry name" value="AAA"/>
    <property type="match status" value="1"/>
</dbReference>
<keyword evidence="4 9" id="KW-0378">Hydrolase</keyword>
<dbReference type="EC" id="3.6.5.4" evidence="9"/>
<dbReference type="SMART" id="SM00963">
    <property type="entry name" value="SRP54_N"/>
    <property type="match status" value="1"/>
</dbReference>
<keyword evidence="2 9" id="KW-0963">Cytoplasm</keyword>
<evidence type="ECO:0000256" key="3">
    <source>
        <dbReference type="ARBA" id="ARBA00022741"/>
    </source>
</evidence>
<dbReference type="OrthoDB" id="9804720at2"/>
<evidence type="ECO:0000259" key="11">
    <source>
        <dbReference type="PROSITE" id="PS00300"/>
    </source>
</evidence>
<evidence type="ECO:0000313" key="12">
    <source>
        <dbReference type="EMBL" id="KRN29631.1"/>
    </source>
</evidence>
<evidence type="ECO:0000256" key="7">
    <source>
        <dbReference type="ARBA" id="ARBA00023170"/>
    </source>
</evidence>
<keyword evidence="6 9" id="KW-0472">Membrane</keyword>
<feature type="compositionally biased region" description="Low complexity" evidence="10">
    <location>
        <begin position="505"/>
        <end position="536"/>
    </location>
</feature>
<comment type="caution">
    <text evidence="12">The sequence shown here is derived from an EMBL/GenBank/DDBJ whole genome shotgun (WGS) entry which is preliminary data.</text>
</comment>
<dbReference type="PANTHER" id="PTHR43134:SF1">
    <property type="entry name" value="SIGNAL RECOGNITION PARTICLE RECEPTOR SUBUNIT ALPHA"/>
    <property type="match status" value="1"/>
</dbReference>
<accession>A0A0R2FM03</accession>
<evidence type="ECO:0000256" key="1">
    <source>
        <dbReference type="ARBA" id="ARBA00022475"/>
    </source>
</evidence>
<dbReference type="GO" id="GO:0005047">
    <property type="term" value="F:signal recognition particle binding"/>
    <property type="evidence" value="ECO:0007669"/>
    <property type="project" value="TreeGrafter"/>
</dbReference>
<keyword evidence="14" id="KW-1185">Reference proteome</keyword>
<dbReference type="Proteomes" id="UP000051645">
    <property type="component" value="Unassembled WGS sequence"/>
</dbReference>
<feature type="region of interest" description="Disordered" evidence="10">
    <location>
        <begin position="505"/>
        <end position="548"/>
    </location>
</feature>
<evidence type="ECO:0000313" key="13">
    <source>
        <dbReference type="EMBL" id="KRN33840.1"/>
    </source>
</evidence>
<feature type="binding site" evidence="9">
    <location>
        <begin position="134"/>
        <end position="141"/>
    </location>
    <ligand>
        <name>GTP</name>
        <dbReference type="ChEBI" id="CHEBI:37565"/>
    </ligand>
</feature>
<feature type="compositionally biased region" description="Acidic residues" evidence="10">
    <location>
        <begin position="375"/>
        <end position="388"/>
    </location>
</feature>
<dbReference type="GO" id="GO:0006614">
    <property type="term" value="P:SRP-dependent cotranslational protein targeting to membrane"/>
    <property type="evidence" value="ECO:0007669"/>
    <property type="project" value="InterPro"/>
</dbReference>
<dbReference type="InterPro" id="IPR013822">
    <property type="entry name" value="Signal_recog_particl_SRP54_hlx"/>
</dbReference>
<keyword evidence="7 9" id="KW-0675">Receptor</keyword>
<dbReference type="STRING" id="81857.IV38_GL000518"/>
<evidence type="ECO:0000256" key="2">
    <source>
        <dbReference type="ARBA" id="ARBA00022490"/>
    </source>
</evidence>
<evidence type="ECO:0000313" key="15">
    <source>
        <dbReference type="Proteomes" id="UP000051751"/>
    </source>
</evidence>
<feature type="binding site" evidence="9">
    <location>
        <begin position="216"/>
        <end position="220"/>
    </location>
    <ligand>
        <name>GTP</name>
        <dbReference type="ChEBI" id="CHEBI:37565"/>
    </ligand>
</feature>
<dbReference type="GO" id="GO:0003924">
    <property type="term" value="F:GTPase activity"/>
    <property type="evidence" value="ECO:0007669"/>
    <property type="project" value="UniProtKB-UniRule"/>
</dbReference>
<comment type="similarity">
    <text evidence="9">Belongs to the GTP-binding SRP family. FtsY subfamily.</text>
</comment>
<evidence type="ECO:0000256" key="9">
    <source>
        <dbReference type="HAMAP-Rule" id="MF_00920"/>
    </source>
</evidence>
<proteinExistence type="inferred from homology"/>
<dbReference type="FunFam" id="1.20.120.140:FF:000002">
    <property type="entry name" value="Signal recognition particle receptor FtsY"/>
    <property type="match status" value="1"/>
</dbReference>
<dbReference type="Proteomes" id="UP000051751">
    <property type="component" value="Unassembled WGS sequence"/>
</dbReference>
<keyword evidence="1 9" id="KW-1003">Cell membrane</keyword>
<dbReference type="Gene3D" id="3.40.50.300">
    <property type="entry name" value="P-loop containing nucleotide triphosphate hydrolases"/>
    <property type="match status" value="1"/>
</dbReference>
<evidence type="ECO:0000256" key="8">
    <source>
        <dbReference type="ARBA" id="ARBA00048027"/>
    </source>
</evidence>
<organism evidence="12 15">
    <name type="scientific">Lactobacillus selangorensis</name>
    <dbReference type="NCBI Taxonomy" id="81857"/>
    <lineage>
        <taxon>Bacteria</taxon>
        <taxon>Bacillati</taxon>
        <taxon>Bacillota</taxon>
        <taxon>Bacilli</taxon>
        <taxon>Lactobacillales</taxon>
        <taxon>Lactobacillaceae</taxon>
        <taxon>Lactobacillus</taxon>
    </lineage>
</organism>
<dbReference type="InterPro" id="IPR036225">
    <property type="entry name" value="SRP/SRP_N"/>
</dbReference>
<feature type="compositionally biased region" description="Basic residues" evidence="10">
    <location>
        <begin position="539"/>
        <end position="548"/>
    </location>
</feature>
<comment type="subcellular location">
    <subcellularLocation>
        <location evidence="9">Cell membrane</location>
        <topology evidence="9">Peripheral membrane protein</topology>
        <orientation evidence="9">Cytoplasmic side</orientation>
    </subcellularLocation>
    <subcellularLocation>
        <location evidence="9">Cytoplasm</location>
    </subcellularLocation>
</comment>
<feature type="binding site" evidence="9">
    <location>
        <begin position="280"/>
        <end position="283"/>
    </location>
    <ligand>
        <name>GTP</name>
        <dbReference type="ChEBI" id="CHEBI:37565"/>
    </ligand>
</feature>
<dbReference type="PATRIC" id="fig|81857.3.peg.522"/>
<name>A0A0R2FM03_9LACO</name>
<dbReference type="GO" id="GO:0005525">
    <property type="term" value="F:GTP binding"/>
    <property type="evidence" value="ECO:0007669"/>
    <property type="project" value="UniProtKB-UniRule"/>
</dbReference>
<evidence type="ECO:0000256" key="4">
    <source>
        <dbReference type="ARBA" id="ARBA00022801"/>
    </source>
</evidence>
<evidence type="ECO:0000313" key="14">
    <source>
        <dbReference type="Proteomes" id="UP000051645"/>
    </source>
</evidence>
<dbReference type="EMBL" id="JQAT01000001">
    <property type="protein sequence ID" value="KRN29631.1"/>
    <property type="molecule type" value="Genomic_DNA"/>
</dbReference>
<sequence>MGLFDRLRKTFGGQETPAQEQESEKYDQGLKKSRTTFGQRLNALFANFRTVDENFFDDLEEMLIEADVGYDVAMKLTDALREEVKLQNVKSSADVSRVIVEKLVDMYGEEGEKEHDNQLAVAPEGQPTVYLFVGVNGAGKTTTIGKLAHHYQSEGQKVLLAAGDTFRAGAIEQLQEWGRRDHVDVVAGKANSDPASVVFDAVKKAKEEHYDILLVDTAGRLQNKVNLMNELDKIKRVIVRELPDTPEETLLVLDATTGQNALNQAKEFNKTTKVSGIVLTKLDGTAKGGIVLAIRNELHIPVKLVGLGEHMDDLQRFDADQFIYGLFKGLIAPQEPVAKTTTEATAELPAEDDGDNTASEEPAVETTTAEADLPEHDDGDNADSEEPVVETATAETDLPEHDNGDNTASEEPVVEATAAPTAEIAASEMETTTAVTSAPTTVETTAAITAAPTNAPTSVPTTEATTVPTIAETTAPTTAVTVAPTMAETVAETTTAATAETTVEATTAATAAEPTTAAPTSEPTTEATAEATTAETKPAKKHWWQKLL</sequence>
<dbReference type="HAMAP" id="MF_00920">
    <property type="entry name" value="FtsY"/>
    <property type="match status" value="1"/>
</dbReference>
<feature type="compositionally biased region" description="Low complexity" evidence="10">
    <location>
        <begin position="357"/>
        <end position="371"/>
    </location>
</feature>
<dbReference type="PANTHER" id="PTHR43134">
    <property type="entry name" value="SIGNAL RECOGNITION PARTICLE RECEPTOR SUBUNIT ALPHA"/>
    <property type="match status" value="1"/>
</dbReference>
<gene>
    <name evidence="9" type="primary">ftsY</name>
    <name evidence="12" type="ORF">IV38_GL000518</name>
    <name evidence="13" type="ORF">IV40_GL000150</name>
</gene>
<comment type="function">
    <text evidence="9">Involved in targeting and insertion of nascent membrane proteins into the cytoplasmic membrane. Acts as a receptor for the complex formed by the signal recognition particle (SRP) and the ribosome-nascent chain (RNC).</text>
</comment>
<dbReference type="InterPro" id="IPR042101">
    <property type="entry name" value="SRP54_N_sf"/>
</dbReference>
<evidence type="ECO:0000256" key="5">
    <source>
        <dbReference type="ARBA" id="ARBA00023134"/>
    </source>
</evidence>
<dbReference type="GO" id="GO:0005737">
    <property type="term" value="C:cytoplasm"/>
    <property type="evidence" value="ECO:0007669"/>
    <property type="project" value="UniProtKB-SubCell"/>
</dbReference>
<protein>
    <recommendedName>
        <fullName evidence="9">Signal recognition particle receptor FtsY</fullName>
        <shortName evidence="9">SRP receptor</shortName>
        <ecNumber evidence="9">3.6.5.4</ecNumber>
    </recommendedName>
</protein>
<dbReference type="InterPro" id="IPR027417">
    <property type="entry name" value="P-loop_NTPase"/>
</dbReference>
<feature type="domain" description="SRP54-type proteins GTP-binding" evidence="11">
    <location>
        <begin position="301"/>
        <end position="314"/>
    </location>
</feature>
<dbReference type="Gene3D" id="1.20.120.140">
    <property type="entry name" value="Signal recognition particle SRP54, nucleotide-binding domain"/>
    <property type="match status" value="1"/>
</dbReference>
<dbReference type="SUPFAM" id="SSF52540">
    <property type="entry name" value="P-loop containing nucleoside triphosphate hydrolases"/>
    <property type="match status" value="1"/>
</dbReference>
<dbReference type="FunFam" id="3.40.50.300:FF:000053">
    <property type="entry name" value="Signal recognition particle receptor FtsY"/>
    <property type="match status" value="1"/>
</dbReference>
<feature type="region of interest" description="Disordered" evidence="10">
    <location>
        <begin position="338"/>
        <end position="413"/>
    </location>
</feature>
<dbReference type="InterPro" id="IPR004390">
    <property type="entry name" value="SR_rcpt_FtsY"/>
</dbReference>
<dbReference type="InterPro" id="IPR003593">
    <property type="entry name" value="AAA+_ATPase"/>
</dbReference>
<keyword evidence="3 9" id="KW-0547">Nucleotide-binding</keyword>
<dbReference type="Pfam" id="PF02881">
    <property type="entry name" value="SRP54_N"/>
    <property type="match status" value="1"/>
</dbReference>
<dbReference type="PROSITE" id="PS00300">
    <property type="entry name" value="SRP54"/>
    <property type="match status" value="1"/>
</dbReference>
<dbReference type="NCBIfam" id="TIGR00064">
    <property type="entry name" value="ftsY"/>
    <property type="match status" value="1"/>
</dbReference>
<dbReference type="SUPFAM" id="SSF47364">
    <property type="entry name" value="Domain of the SRP/SRP receptor G-proteins"/>
    <property type="match status" value="1"/>
</dbReference>
<dbReference type="CDD" id="cd17874">
    <property type="entry name" value="FtsY"/>
    <property type="match status" value="1"/>
</dbReference>
<dbReference type="GO" id="GO:0005886">
    <property type="term" value="C:plasma membrane"/>
    <property type="evidence" value="ECO:0007669"/>
    <property type="project" value="UniProtKB-SubCell"/>
</dbReference>
<dbReference type="EMBL" id="JQAZ01000001">
    <property type="protein sequence ID" value="KRN33840.1"/>
    <property type="molecule type" value="Genomic_DNA"/>
</dbReference>
<comment type="subunit">
    <text evidence="9">Part of the signal recognition particle protein translocation system, which is composed of SRP and FtsY.</text>
</comment>
<comment type="catalytic activity">
    <reaction evidence="8 9">
        <text>GTP + H2O = GDP + phosphate + H(+)</text>
        <dbReference type="Rhea" id="RHEA:19669"/>
        <dbReference type="ChEBI" id="CHEBI:15377"/>
        <dbReference type="ChEBI" id="CHEBI:15378"/>
        <dbReference type="ChEBI" id="CHEBI:37565"/>
        <dbReference type="ChEBI" id="CHEBI:43474"/>
        <dbReference type="ChEBI" id="CHEBI:58189"/>
        <dbReference type="EC" id="3.6.5.4"/>
    </reaction>
</comment>
<dbReference type="InterPro" id="IPR000897">
    <property type="entry name" value="SRP54_GTPase_dom"/>
</dbReference>